<evidence type="ECO:0000256" key="1">
    <source>
        <dbReference type="ARBA" id="ARBA00022737"/>
    </source>
</evidence>
<dbReference type="GO" id="GO:0019760">
    <property type="term" value="P:glucosinolate metabolic process"/>
    <property type="evidence" value="ECO:0007669"/>
    <property type="project" value="UniProtKB-ARBA"/>
</dbReference>
<dbReference type="Proteomes" id="UP000266234">
    <property type="component" value="Unassembled WGS sequence"/>
</dbReference>
<dbReference type="Gene3D" id="2.120.10.80">
    <property type="entry name" value="Kelch-type beta propeller"/>
    <property type="match status" value="1"/>
</dbReference>
<dbReference type="PANTHER" id="PTHR47435">
    <property type="entry name" value="KELCH REPEAT PROTEIN (AFU_ORTHOLOGUE AFUA_5G12780)"/>
    <property type="match status" value="1"/>
</dbReference>
<reference evidence="3 4" key="1">
    <citation type="journal article" date="2018" name="PLoS Pathog.">
        <title>Evolution of structural diversity of trichothecenes, a family of toxins produced by plant pathogenic and entomopathogenic fungi.</title>
        <authorList>
            <person name="Proctor R.H."/>
            <person name="McCormick S.P."/>
            <person name="Kim H.S."/>
            <person name="Cardoza R.E."/>
            <person name="Stanley A.M."/>
            <person name="Lindo L."/>
            <person name="Kelly A."/>
            <person name="Brown D.W."/>
            <person name="Lee T."/>
            <person name="Vaughan M.M."/>
            <person name="Alexander N.J."/>
            <person name="Busman M."/>
            <person name="Gutierrez S."/>
        </authorList>
    </citation>
    <scope>NUCLEOTIDE SEQUENCE [LARGE SCALE GENOMIC DNA]</scope>
    <source>
        <strain evidence="3 4">NRRL 20695</strain>
    </source>
</reference>
<comment type="caution">
    <text evidence="3">The sequence shown here is derived from an EMBL/GenBank/DDBJ whole genome shotgun (WGS) entry which is preliminary data.</text>
</comment>
<keyword evidence="4" id="KW-1185">Reference proteome</keyword>
<dbReference type="InterPro" id="IPR015915">
    <property type="entry name" value="Kelch-typ_b-propeller"/>
</dbReference>
<dbReference type="PANTHER" id="PTHR47435:SF10">
    <property type="entry name" value="TIP ELONGATION ABERRANT PROTEIN 3"/>
    <property type="match status" value="1"/>
</dbReference>
<dbReference type="EMBL" id="PXOG01000177">
    <property type="protein sequence ID" value="RGP69925.1"/>
    <property type="molecule type" value="Genomic_DNA"/>
</dbReference>
<protein>
    <submittedName>
        <fullName evidence="3">Rho gtpase-activating gachh</fullName>
    </submittedName>
</protein>
<dbReference type="OrthoDB" id="10250130at2759"/>
<keyword evidence="2" id="KW-0408">Iron</keyword>
<proteinExistence type="predicted"/>
<evidence type="ECO:0000313" key="4">
    <source>
        <dbReference type="Proteomes" id="UP000266234"/>
    </source>
</evidence>
<accession>A0A395SCD5</accession>
<organism evidence="3 4">
    <name type="scientific">Fusarium longipes</name>
    <dbReference type="NCBI Taxonomy" id="694270"/>
    <lineage>
        <taxon>Eukaryota</taxon>
        <taxon>Fungi</taxon>
        <taxon>Dikarya</taxon>
        <taxon>Ascomycota</taxon>
        <taxon>Pezizomycotina</taxon>
        <taxon>Sordariomycetes</taxon>
        <taxon>Hypocreomycetidae</taxon>
        <taxon>Hypocreales</taxon>
        <taxon>Nectriaceae</taxon>
        <taxon>Fusarium</taxon>
    </lineage>
</organism>
<gene>
    <name evidence="3" type="ORF">FLONG3_7632</name>
</gene>
<dbReference type="SUPFAM" id="SSF50965">
    <property type="entry name" value="Galactose oxidase, central domain"/>
    <property type="match status" value="1"/>
</dbReference>
<name>A0A395SCD5_9HYPO</name>
<keyword evidence="1" id="KW-0677">Repeat</keyword>
<dbReference type="InterPro" id="IPR011043">
    <property type="entry name" value="Gal_Oxase/kelch_b-propeller"/>
</dbReference>
<evidence type="ECO:0000313" key="3">
    <source>
        <dbReference type="EMBL" id="RGP69925.1"/>
    </source>
</evidence>
<evidence type="ECO:0000256" key="2">
    <source>
        <dbReference type="ARBA" id="ARBA00023004"/>
    </source>
</evidence>
<dbReference type="AlphaFoldDB" id="A0A395SCD5"/>
<sequence>MAEVAVGALAAEQVVSTGLQVGAAATVARPTQPLTAVLSQIATTPEEDDSLSLARSHHSVTVIGGKAYIFGGKKGDGKLCNNDVHAVAIPDENQPRGEGEYACYPAVGDEGHIPPPRFDHAACARGDTLIRSAGTWLFDFTTRLWHVLPDAPAAPLASQFVQGTLYSISAESDIHGSVHYIKTGSIQDESLEQLPEWTTVDFPSNPIVPGPRPRVGSALIPATTGHGRRYLLYLLGSRQDADIASSDKSYTEDHPFYSDMWTIQLPSDDYTATRVKDVIRGAIPGVENGAFSWHELEIAPAEMTQEAGKVHPGPRGFSGADTCLNGRGVLMWGGVNAKGETEADGWLLKVS</sequence>